<dbReference type="Pfam" id="PF13302">
    <property type="entry name" value="Acetyltransf_3"/>
    <property type="match status" value="1"/>
</dbReference>
<evidence type="ECO:0000313" key="2">
    <source>
        <dbReference type="EMBL" id="MBR9727038.1"/>
    </source>
</evidence>
<dbReference type="InterPro" id="IPR016181">
    <property type="entry name" value="Acyl_CoA_acyltransferase"/>
</dbReference>
<reference evidence="2 3" key="1">
    <citation type="submission" date="2020-02" db="EMBL/GenBank/DDBJ databases">
        <title>Shewanella WXL01 sp. nov., a marine bacterium isolated from green algae in Luhuitou Fringing Reef (Northern South China Sea).</title>
        <authorList>
            <person name="Wang X."/>
        </authorList>
    </citation>
    <scope>NUCLEOTIDE SEQUENCE [LARGE SCALE GENOMIC DNA]</scope>
    <source>
        <strain evidence="2 3">MCCC 1A01895</strain>
    </source>
</reference>
<gene>
    <name evidence="2" type="ORF">G3R48_03390</name>
</gene>
<evidence type="ECO:0000313" key="3">
    <source>
        <dbReference type="Proteomes" id="UP000811844"/>
    </source>
</evidence>
<sequence length="166" mass="18812">MITQTPRLIIRPFNQTDIESLFLMNSIPEMLTYIPTKPFTELSQAQALFDDVVLANYHEFGFGRWAVQHKQDNRVIGFCGPKFIPEFNKVELGYRYFPQYWGQGIGSEAAQAVLDTLKPLHQLHEAIALILQGNKASEAVALKVGMTRINDCKFGGEDIHVYHTAL</sequence>
<dbReference type="PANTHER" id="PTHR43792:SF1">
    <property type="entry name" value="N-ACETYLTRANSFERASE DOMAIN-CONTAINING PROTEIN"/>
    <property type="match status" value="1"/>
</dbReference>
<comment type="caution">
    <text evidence="2">The sequence shown here is derived from an EMBL/GenBank/DDBJ whole genome shotgun (WGS) entry which is preliminary data.</text>
</comment>
<dbReference type="Gene3D" id="3.40.630.30">
    <property type="match status" value="1"/>
</dbReference>
<dbReference type="EMBL" id="JAAIKR010000002">
    <property type="protein sequence ID" value="MBR9727038.1"/>
    <property type="molecule type" value="Genomic_DNA"/>
</dbReference>
<protein>
    <submittedName>
        <fullName evidence="2">GNAT family N-acetyltransferase</fullName>
    </submittedName>
</protein>
<organism evidence="2 3">
    <name type="scientific">Shewanella intestini</name>
    <dbReference type="NCBI Taxonomy" id="2017544"/>
    <lineage>
        <taxon>Bacteria</taxon>
        <taxon>Pseudomonadati</taxon>
        <taxon>Pseudomonadota</taxon>
        <taxon>Gammaproteobacteria</taxon>
        <taxon>Alteromonadales</taxon>
        <taxon>Shewanellaceae</taxon>
        <taxon>Shewanella</taxon>
    </lineage>
</organism>
<evidence type="ECO:0000259" key="1">
    <source>
        <dbReference type="PROSITE" id="PS51186"/>
    </source>
</evidence>
<dbReference type="InterPro" id="IPR000182">
    <property type="entry name" value="GNAT_dom"/>
</dbReference>
<proteinExistence type="predicted"/>
<dbReference type="InterPro" id="IPR051531">
    <property type="entry name" value="N-acetyltransferase"/>
</dbReference>
<feature type="domain" description="N-acetyltransferase" evidence="1">
    <location>
        <begin position="8"/>
        <end position="166"/>
    </location>
</feature>
<keyword evidence="3" id="KW-1185">Reference proteome</keyword>
<dbReference type="SUPFAM" id="SSF55729">
    <property type="entry name" value="Acyl-CoA N-acyltransferases (Nat)"/>
    <property type="match status" value="1"/>
</dbReference>
<dbReference type="PANTHER" id="PTHR43792">
    <property type="entry name" value="GNAT FAMILY, PUTATIVE (AFU_ORTHOLOGUE AFUA_3G00765)-RELATED-RELATED"/>
    <property type="match status" value="1"/>
</dbReference>
<name>A0ABS5HZN5_9GAMM</name>
<dbReference type="PROSITE" id="PS51186">
    <property type="entry name" value="GNAT"/>
    <property type="match status" value="1"/>
</dbReference>
<accession>A0ABS5HZN5</accession>
<dbReference type="Proteomes" id="UP000811844">
    <property type="component" value="Unassembled WGS sequence"/>
</dbReference>